<dbReference type="SMART" id="SM00409">
    <property type="entry name" value="IG"/>
    <property type="match status" value="6"/>
</dbReference>
<evidence type="ECO:0000256" key="7">
    <source>
        <dbReference type="SAM" id="Phobius"/>
    </source>
</evidence>
<feature type="domain" description="Ig-like" evidence="8">
    <location>
        <begin position="121"/>
        <end position="218"/>
    </location>
</feature>
<evidence type="ECO:0000313" key="9">
    <source>
        <dbReference type="EnsemblMetazoa" id="G27460.1:cds"/>
    </source>
</evidence>
<feature type="region of interest" description="Disordered" evidence="6">
    <location>
        <begin position="711"/>
        <end position="743"/>
    </location>
</feature>
<dbReference type="InterPro" id="IPR007110">
    <property type="entry name" value="Ig-like_dom"/>
</dbReference>
<reference evidence="9" key="1">
    <citation type="submission" date="2022-08" db="UniProtKB">
        <authorList>
            <consortium name="EnsemblMetazoa"/>
        </authorList>
    </citation>
    <scope>IDENTIFICATION</scope>
    <source>
        <strain evidence="9">05x7-T-G4-1.051#20</strain>
    </source>
</reference>
<dbReference type="Proteomes" id="UP000005408">
    <property type="component" value="Unassembled WGS sequence"/>
</dbReference>
<keyword evidence="10" id="KW-1185">Reference proteome</keyword>
<dbReference type="SUPFAM" id="SSF48726">
    <property type="entry name" value="Immunoglobulin"/>
    <property type="match status" value="6"/>
</dbReference>
<feature type="compositionally biased region" description="Basic and acidic residues" evidence="6">
    <location>
        <begin position="733"/>
        <end position="743"/>
    </location>
</feature>
<dbReference type="PROSITE" id="PS50835">
    <property type="entry name" value="IG_LIKE"/>
    <property type="match status" value="6"/>
</dbReference>
<keyword evidence="3" id="KW-1015">Disulfide bond</keyword>
<dbReference type="GO" id="GO:0098609">
    <property type="term" value="P:cell-cell adhesion"/>
    <property type="evidence" value="ECO:0007669"/>
    <property type="project" value="TreeGrafter"/>
</dbReference>
<evidence type="ECO:0000256" key="3">
    <source>
        <dbReference type="ARBA" id="ARBA00023157"/>
    </source>
</evidence>
<keyword evidence="7" id="KW-1133">Transmembrane helix</keyword>
<dbReference type="InterPro" id="IPR051275">
    <property type="entry name" value="Cell_adhesion_signaling"/>
</dbReference>
<dbReference type="Pfam" id="PF13927">
    <property type="entry name" value="Ig_3"/>
    <property type="match status" value="5"/>
</dbReference>
<feature type="compositionally biased region" description="Polar residues" evidence="6">
    <location>
        <begin position="719"/>
        <end position="731"/>
    </location>
</feature>
<dbReference type="PANTHER" id="PTHR11640">
    <property type="entry name" value="NEPHRIN"/>
    <property type="match status" value="1"/>
</dbReference>
<keyword evidence="2 7" id="KW-0472">Membrane</keyword>
<dbReference type="InterPro" id="IPR036179">
    <property type="entry name" value="Ig-like_dom_sf"/>
</dbReference>
<dbReference type="GO" id="GO:0005911">
    <property type="term" value="C:cell-cell junction"/>
    <property type="evidence" value="ECO:0007669"/>
    <property type="project" value="TreeGrafter"/>
</dbReference>
<evidence type="ECO:0000256" key="4">
    <source>
        <dbReference type="ARBA" id="ARBA00023180"/>
    </source>
</evidence>
<proteinExistence type="predicted"/>
<evidence type="ECO:0000256" key="5">
    <source>
        <dbReference type="ARBA" id="ARBA00023319"/>
    </source>
</evidence>
<feature type="domain" description="Ig-like" evidence="8">
    <location>
        <begin position="312"/>
        <end position="396"/>
    </location>
</feature>
<feature type="domain" description="Ig-like" evidence="8">
    <location>
        <begin position="402"/>
        <end position="486"/>
    </location>
</feature>
<feature type="transmembrane region" description="Helical" evidence="7">
    <location>
        <begin position="677"/>
        <end position="702"/>
    </location>
</feature>
<protein>
    <recommendedName>
        <fullName evidence="8">Ig-like domain-containing protein</fullName>
    </recommendedName>
</protein>
<dbReference type="GO" id="GO:0050839">
    <property type="term" value="F:cell adhesion molecule binding"/>
    <property type="evidence" value="ECO:0007669"/>
    <property type="project" value="TreeGrafter"/>
</dbReference>
<name>A0A8W8LC53_MAGGI</name>
<dbReference type="InterPro" id="IPR003598">
    <property type="entry name" value="Ig_sub2"/>
</dbReference>
<comment type="subcellular location">
    <subcellularLocation>
        <location evidence="1">Membrane</location>
        <topology evidence="1">Single-pass type I membrane protein</topology>
    </subcellularLocation>
</comment>
<feature type="domain" description="Ig-like" evidence="8">
    <location>
        <begin position="492"/>
        <end position="578"/>
    </location>
</feature>
<dbReference type="GO" id="GO:0005886">
    <property type="term" value="C:plasma membrane"/>
    <property type="evidence" value="ECO:0007669"/>
    <property type="project" value="TreeGrafter"/>
</dbReference>
<evidence type="ECO:0000259" key="8">
    <source>
        <dbReference type="PROSITE" id="PS50835"/>
    </source>
</evidence>
<dbReference type="SMART" id="SM00408">
    <property type="entry name" value="IGc2"/>
    <property type="match status" value="5"/>
</dbReference>
<dbReference type="AlphaFoldDB" id="A0A8W8LC53"/>
<evidence type="ECO:0000256" key="6">
    <source>
        <dbReference type="SAM" id="MobiDB-lite"/>
    </source>
</evidence>
<evidence type="ECO:0000256" key="2">
    <source>
        <dbReference type="ARBA" id="ARBA00023136"/>
    </source>
</evidence>
<accession>A0A8W8LC53</accession>
<keyword evidence="5" id="KW-0393">Immunoglobulin domain</keyword>
<dbReference type="InterPro" id="IPR013783">
    <property type="entry name" value="Ig-like_fold"/>
</dbReference>
<dbReference type="EnsemblMetazoa" id="G27460.1">
    <property type="protein sequence ID" value="G27460.1:cds"/>
    <property type="gene ID" value="G27460"/>
</dbReference>
<evidence type="ECO:0000256" key="1">
    <source>
        <dbReference type="ARBA" id="ARBA00004479"/>
    </source>
</evidence>
<sequence>MCSNLFLREQSIDNIGQRYNLTGSSEFAVLGEAFTWTCDMFVPPGYTSNAVKFFRDNKLCVVIANTNAACATQRDNCGYSYKCVSESVFSLTIPAENMTEYENGSKWRCDYVVNVAGNASPQIVLNIAIDVHNVSLIPSDKPLTISEHKLIEVLCEVNRNAFPAPLITWYLDSSIITAIEGSHETSITLVGNRTDNMKTLLCTASNMNKTVNASTTLNVEYPPIVNALSNQNTIEGGDLTVNCTATPGNPSATTFYWTKVDNQGFRQNGAILQLYNTQRTSSGTYKCTAENNYSNGKKGTHSLLMVIDVLYPPVVNALSNQNTIEGGDLTVNCTATPGNPSATTFYWTKVDNQGFRQNGAILQLYNTQRTSSGTYRCTAENNYSNKEKGMHSQSMVIDVLYPPVVNALSNQNTIEGGGLTVNCTATPGDPSATTFYWTKVDNQGFRQNGAILQLYNIQRTSSGTYRCTAENNFSNKEKGMHSRSMVINVLYPPTVNALSRQDMIEGGNLSVDCLATPGNPSSTTFYWTKEDDPEFRQKGSIIQLYTIQRNSSGTFRCTAENLYYDEERGIHSQSMVVNVQYPPVVNVLSNQNIIEGGDLTVNCTATPGNPSATTFYWTKVNNPEFRQNGSTLQLYNTQRTSSGTYKCTAENIFMNGERGTDSQSFVASVRYTSDPGVAVVAGSVGRTITVIVIVIITVILVYRRYHSHSEQQKKDKNKIVTTNEDTSNYTTLEGHESRERNEYDKLEKSKATNRYADILSTENKEKNTVTYENLQRPVDAKVTEYYNLQNMDGECVFKISSKEPGGHFYENTFL</sequence>
<keyword evidence="7" id="KW-0812">Transmembrane</keyword>
<organism evidence="9 10">
    <name type="scientific">Magallana gigas</name>
    <name type="common">Pacific oyster</name>
    <name type="synonym">Crassostrea gigas</name>
    <dbReference type="NCBI Taxonomy" id="29159"/>
    <lineage>
        <taxon>Eukaryota</taxon>
        <taxon>Metazoa</taxon>
        <taxon>Spiralia</taxon>
        <taxon>Lophotrochozoa</taxon>
        <taxon>Mollusca</taxon>
        <taxon>Bivalvia</taxon>
        <taxon>Autobranchia</taxon>
        <taxon>Pteriomorphia</taxon>
        <taxon>Ostreida</taxon>
        <taxon>Ostreoidea</taxon>
        <taxon>Ostreidae</taxon>
        <taxon>Magallana</taxon>
    </lineage>
</organism>
<dbReference type="PANTHER" id="PTHR11640:SF31">
    <property type="entry name" value="IRREGULAR CHIASM C-ROUGHEST PROTEIN-RELATED"/>
    <property type="match status" value="1"/>
</dbReference>
<dbReference type="Gene3D" id="2.60.40.10">
    <property type="entry name" value="Immunoglobulins"/>
    <property type="match status" value="6"/>
</dbReference>
<keyword evidence="4" id="KW-0325">Glycoprotein</keyword>
<dbReference type="InterPro" id="IPR003599">
    <property type="entry name" value="Ig_sub"/>
</dbReference>
<evidence type="ECO:0000313" key="10">
    <source>
        <dbReference type="Proteomes" id="UP000005408"/>
    </source>
</evidence>
<feature type="domain" description="Ig-like" evidence="8">
    <location>
        <begin position="222"/>
        <end position="304"/>
    </location>
</feature>
<feature type="domain" description="Ig-like" evidence="8">
    <location>
        <begin position="582"/>
        <end position="667"/>
    </location>
</feature>